<dbReference type="InterPro" id="IPR006175">
    <property type="entry name" value="YjgF/YER057c/UK114"/>
</dbReference>
<name>A0ABT5JLN1_9SPHN</name>
<dbReference type="Pfam" id="PF01042">
    <property type="entry name" value="Ribonuc_L-PSP"/>
    <property type="match status" value="1"/>
</dbReference>
<evidence type="ECO:0000313" key="1">
    <source>
        <dbReference type="EMBL" id="MDC8753529.1"/>
    </source>
</evidence>
<dbReference type="SUPFAM" id="SSF55298">
    <property type="entry name" value="YjgF-like"/>
    <property type="match status" value="1"/>
</dbReference>
<proteinExistence type="predicted"/>
<evidence type="ECO:0000313" key="2">
    <source>
        <dbReference type="Proteomes" id="UP001216558"/>
    </source>
</evidence>
<dbReference type="PANTHER" id="PTHR43857:SF1">
    <property type="entry name" value="YJGH FAMILY PROTEIN"/>
    <property type="match status" value="1"/>
</dbReference>
<reference evidence="1 2" key="1">
    <citation type="submission" date="2022-10" db="EMBL/GenBank/DDBJ databases">
        <title>Erythrobacter sp. sf7 Genome sequencing.</title>
        <authorList>
            <person name="Park S."/>
        </authorList>
    </citation>
    <scope>NUCLEOTIDE SEQUENCE [LARGE SCALE GENOMIC DNA]</scope>
    <source>
        <strain evidence="2">sf7</strain>
    </source>
</reference>
<dbReference type="Gene3D" id="3.30.1330.40">
    <property type="entry name" value="RutC-like"/>
    <property type="match status" value="1"/>
</dbReference>
<dbReference type="CDD" id="cd00448">
    <property type="entry name" value="YjgF_YER057c_UK114_family"/>
    <property type="match status" value="1"/>
</dbReference>
<organism evidence="1 2">
    <name type="scientific">Erythrobacter fulvus</name>
    <dbReference type="NCBI Taxonomy" id="2987523"/>
    <lineage>
        <taxon>Bacteria</taxon>
        <taxon>Pseudomonadati</taxon>
        <taxon>Pseudomonadota</taxon>
        <taxon>Alphaproteobacteria</taxon>
        <taxon>Sphingomonadales</taxon>
        <taxon>Erythrobacteraceae</taxon>
        <taxon>Erythrobacter/Porphyrobacter group</taxon>
        <taxon>Erythrobacter</taxon>
    </lineage>
</organism>
<gene>
    <name evidence="1" type="ORF">OIK40_02595</name>
</gene>
<comment type="caution">
    <text evidence="1">The sequence shown here is derived from an EMBL/GenBank/DDBJ whole genome shotgun (WGS) entry which is preliminary data.</text>
</comment>
<accession>A0ABT5JLN1</accession>
<protein>
    <submittedName>
        <fullName evidence="1">RidA family protein</fullName>
    </submittedName>
</protein>
<dbReference type="InterPro" id="IPR035959">
    <property type="entry name" value="RutC-like_sf"/>
</dbReference>
<keyword evidence="2" id="KW-1185">Reference proteome</keyword>
<sequence>MQIKTHNPTPWLEHFGLNHAVEVSGVTRTVYFSGQTASDADGAALHPGDIVAQFKGAWACLCDALAAADMTPANLVRLNIYTTDVDAFMATADQTTPLYIEAGSKIACTLLGVTRLYDPAVMIEIEATAVA</sequence>
<dbReference type="PANTHER" id="PTHR43857">
    <property type="entry name" value="BLR7761 PROTEIN"/>
    <property type="match status" value="1"/>
</dbReference>
<dbReference type="RefSeq" id="WP_273675939.1">
    <property type="nucleotide sequence ID" value="NZ_JAQQXQ010000001.1"/>
</dbReference>
<dbReference type="EMBL" id="JAQQXQ010000001">
    <property type="protein sequence ID" value="MDC8753529.1"/>
    <property type="molecule type" value="Genomic_DNA"/>
</dbReference>
<dbReference type="Proteomes" id="UP001216558">
    <property type="component" value="Unassembled WGS sequence"/>
</dbReference>